<evidence type="ECO:0000313" key="5">
    <source>
        <dbReference type="EMBL" id="OHV19228.1"/>
    </source>
</evidence>
<keyword evidence="5" id="KW-0378">Hydrolase</keyword>
<gene>
    <name evidence="5" type="ORF">BBK14_29535</name>
</gene>
<dbReference type="AlphaFoldDB" id="A0A1S1P8G8"/>
<keyword evidence="6" id="KW-1185">Reference proteome</keyword>
<evidence type="ECO:0000313" key="6">
    <source>
        <dbReference type="Proteomes" id="UP000179769"/>
    </source>
</evidence>
<dbReference type="InterPro" id="IPR051121">
    <property type="entry name" value="FAH"/>
</dbReference>
<evidence type="ECO:0000256" key="1">
    <source>
        <dbReference type="ARBA" id="ARBA00010211"/>
    </source>
</evidence>
<organism evidence="5 6">
    <name type="scientific">Parafrankia soli</name>
    <dbReference type="NCBI Taxonomy" id="2599596"/>
    <lineage>
        <taxon>Bacteria</taxon>
        <taxon>Bacillati</taxon>
        <taxon>Actinomycetota</taxon>
        <taxon>Actinomycetes</taxon>
        <taxon>Frankiales</taxon>
        <taxon>Frankiaceae</taxon>
        <taxon>Parafrankia</taxon>
    </lineage>
</organism>
<reference evidence="6" key="1">
    <citation type="submission" date="2016-07" db="EMBL/GenBank/DDBJ databases">
        <title>Frankia sp. NRRL B-16219 Genome sequencing.</title>
        <authorList>
            <person name="Ghodhbane-Gtari F."/>
            <person name="Swanson E."/>
            <person name="Gueddou A."/>
            <person name="Louati M."/>
            <person name="Nouioui I."/>
            <person name="Hezbri K."/>
            <person name="Abebe-Akele F."/>
            <person name="Simpson S."/>
            <person name="Morris K."/>
            <person name="Thomas K."/>
            <person name="Gtari M."/>
            <person name="Tisa L.S."/>
        </authorList>
    </citation>
    <scope>NUCLEOTIDE SEQUENCE [LARGE SCALE GENOMIC DNA]</scope>
    <source>
        <strain evidence="6">NRRL B-16219</strain>
    </source>
</reference>
<dbReference type="OrthoDB" id="3766879at2"/>
<comment type="similarity">
    <text evidence="1">Belongs to the FAH family.</text>
</comment>
<dbReference type="Proteomes" id="UP000179769">
    <property type="component" value="Unassembled WGS sequence"/>
</dbReference>
<protein>
    <submittedName>
        <fullName evidence="5">Fumarylacetoacetate hydrolase</fullName>
    </submittedName>
</protein>
<sequence>MPWLVANGRALPLREWAGEWPLGRAGSLTELLERWPDHESDLRALTTLPQTRDLVLTRGDDIGSLRIQAPIQPRQAFCTIGNYRRQVVEAAMDVGGGAGGPGAPGRRAAALEALDRRSRTGEPYVCLTSSERVGRPIGNLAIAPGVETLDWEVEIAAVIGATARRISPGNAAGVIAGYCVANDLTVRSWVAREDLPALGSDWLQSKGMPGSLPLGPWFVPAWQVPDASQLRLQLSVNGTVMQDDTAEDMLFGIEHQVAYLSRHTRLRPGDVLCTGSPAGFGSHHGRFLRPGDLVTARVTGLGEQRLHCVEEQAPSPHLAPPRATEKELMR</sequence>
<dbReference type="GO" id="GO:0016787">
    <property type="term" value="F:hydrolase activity"/>
    <property type="evidence" value="ECO:0007669"/>
    <property type="project" value="UniProtKB-KW"/>
</dbReference>
<dbReference type="InterPro" id="IPR036663">
    <property type="entry name" value="Fumarylacetoacetase_C_sf"/>
</dbReference>
<keyword evidence="2" id="KW-0479">Metal-binding</keyword>
<dbReference type="Gene3D" id="3.90.850.10">
    <property type="entry name" value="Fumarylacetoacetase-like, C-terminal domain"/>
    <property type="match status" value="1"/>
</dbReference>
<feature type="domain" description="Fumarylacetoacetase-like C-terminal" evidence="4">
    <location>
        <begin position="78"/>
        <end position="305"/>
    </location>
</feature>
<dbReference type="GO" id="GO:0044281">
    <property type="term" value="P:small molecule metabolic process"/>
    <property type="evidence" value="ECO:0007669"/>
    <property type="project" value="UniProtKB-ARBA"/>
</dbReference>
<evidence type="ECO:0000256" key="3">
    <source>
        <dbReference type="SAM" id="MobiDB-lite"/>
    </source>
</evidence>
<dbReference type="EMBL" id="MAXA01000284">
    <property type="protein sequence ID" value="OHV19228.1"/>
    <property type="molecule type" value="Genomic_DNA"/>
</dbReference>
<name>A0A1S1P8G8_9ACTN</name>
<evidence type="ECO:0000256" key="2">
    <source>
        <dbReference type="ARBA" id="ARBA00022723"/>
    </source>
</evidence>
<feature type="region of interest" description="Disordered" evidence="3">
    <location>
        <begin position="310"/>
        <end position="330"/>
    </location>
</feature>
<dbReference type="PANTHER" id="PTHR42796">
    <property type="entry name" value="FUMARYLACETOACETATE HYDROLASE DOMAIN-CONTAINING PROTEIN 2A-RELATED"/>
    <property type="match status" value="1"/>
</dbReference>
<dbReference type="SUPFAM" id="SSF56529">
    <property type="entry name" value="FAH"/>
    <property type="match status" value="1"/>
</dbReference>
<evidence type="ECO:0000259" key="4">
    <source>
        <dbReference type="Pfam" id="PF01557"/>
    </source>
</evidence>
<accession>A0A1S1P8G8</accession>
<proteinExistence type="inferred from homology"/>
<dbReference type="InterPro" id="IPR011234">
    <property type="entry name" value="Fumarylacetoacetase-like_C"/>
</dbReference>
<comment type="caution">
    <text evidence="5">The sequence shown here is derived from an EMBL/GenBank/DDBJ whole genome shotgun (WGS) entry which is preliminary data.</text>
</comment>
<dbReference type="PANTHER" id="PTHR42796:SF4">
    <property type="entry name" value="FUMARYLACETOACETATE HYDROLASE DOMAIN-CONTAINING PROTEIN 2A"/>
    <property type="match status" value="1"/>
</dbReference>
<dbReference type="GO" id="GO:0046872">
    <property type="term" value="F:metal ion binding"/>
    <property type="evidence" value="ECO:0007669"/>
    <property type="project" value="UniProtKB-KW"/>
</dbReference>
<dbReference type="Pfam" id="PF01557">
    <property type="entry name" value="FAA_hydrolase"/>
    <property type="match status" value="1"/>
</dbReference>